<name>A0A1D1V5J2_RAMVA</name>
<keyword evidence="3" id="KW-1185">Reference proteome</keyword>
<feature type="region of interest" description="Disordered" evidence="1">
    <location>
        <begin position="185"/>
        <end position="211"/>
    </location>
</feature>
<evidence type="ECO:0000313" key="3">
    <source>
        <dbReference type="Proteomes" id="UP000186922"/>
    </source>
</evidence>
<dbReference type="EMBL" id="BDGG01000003">
    <property type="protein sequence ID" value="GAU95995.1"/>
    <property type="molecule type" value="Genomic_DNA"/>
</dbReference>
<accession>A0A1D1V5J2</accession>
<sequence>MKKQKKRWYVRLPPLLGVRKPHANISGRPEESLPRTRNQLRTIVRLPTVAAKSAETARLYRVGCLFWQQALHGSARYLLIENNAFFVIHCIMLDHHSLFGRSFNLPKVADEHHPTDGRRMDECTCGRPLRPALRKLQVAGDNGKTFADDKVNRSSAFQGRMTSTARCNESDQTYVVVCHSLRHSSTEDTTAGTSEKTSRSLASAQKSNRVD</sequence>
<evidence type="ECO:0000256" key="1">
    <source>
        <dbReference type="SAM" id="MobiDB-lite"/>
    </source>
</evidence>
<feature type="compositionally biased region" description="Polar residues" evidence="1">
    <location>
        <begin position="187"/>
        <end position="211"/>
    </location>
</feature>
<dbReference type="AlphaFoldDB" id="A0A1D1V5J2"/>
<comment type="caution">
    <text evidence="2">The sequence shown here is derived from an EMBL/GenBank/DDBJ whole genome shotgun (WGS) entry which is preliminary data.</text>
</comment>
<reference evidence="2 3" key="1">
    <citation type="journal article" date="2016" name="Nat. Commun.">
        <title>Extremotolerant tardigrade genome and improved radiotolerance of human cultured cells by tardigrade-unique protein.</title>
        <authorList>
            <person name="Hashimoto T."/>
            <person name="Horikawa D.D."/>
            <person name="Saito Y."/>
            <person name="Kuwahara H."/>
            <person name="Kozuka-Hata H."/>
            <person name="Shin-I T."/>
            <person name="Minakuchi Y."/>
            <person name="Ohishi K."/>
            <person name="Motoyama A."/>
            <person name="Aizu T."/>
            <person name="Enomoto A."/>
            <person name="Kondo K."/>
            <person name="Tanaka S."/>
            <person name="Hara Y."/>
            <person name="Koshikawa S."/>
            <person name="Sagara H."/>
            <person name="Miura T."/>
            <person name="Yokobori S."/>
            <person name="Miyagawa K."/>
            <person name="Suzuki Y."/>
            <person name="Kubo T."/>
            <person name="Oyama M."/>
            <person name="Kohara Y."/>
            <person name="Fujiyama A."/>
            <person name="Arakawa K."/>
            <person name="Katayama T."/>
            <person name="Toyoda A."/>
            <person name="Kunieda T."/>
        </authorList>
    </citation>
    <scope>NUCLEOTIDE SEQUENCE [LARGE SCALE GENOMIC DNA]</scope>
    <source>
        <strain evidence="2 3">YOKOZUNA-1</strain>
    </source>
</reference>
<protein>
    <submittedName>
        <fullName evidence="2">Uncharacterized protein</fullName>
    </submittedName>
</protein>
<dbReference type="Proteomes" id="UP000186922">
    <property type="component" value="Unassembled WGS sequence"/>
</dbReference>
<proteinExistence type="predicted"/>
<gene>
    <name evidence="2" type="primary">RvY_07506-1</name>
    <name evidence="2" type="synonym">RvY_07506.1</name>
    <name evidence="2" type="ORF">RvY_07506</name>
</gene>
<organism evidence="2 3">
    <name type="scientific">Ramazzottius varieornatus</name>
    <name type="common">Water bear</name>
    <name type="synonym">Tardigrade</name>
    <dbReference type="NCBI Taxonomy" id="947166"/>
    <lineage>
        <taxon>Eukaryota</taxon>
        <taxon>Metazoa</taxon>
        <taxon>Ecdysozoa</taxon>
        <taxon>Tardigrada</taxon>
        <taxon>Eutardigrada</taxon>
        <taxon>Parachela</taxon>
        <taxon>Hypsibioidea</taxon>
        <taxon>Ramazzottiidae</taxon>
        <taxon>Ramazzottius</taxon>
    </lineage>
</organism>
<evidence type="ECO:0000313" key="2">
    <source>
        <dbReference type="EMBL" id="GAU95995.1"/>
    </source>
</evidence>